<dbReference type="WBParaSite" id="PTRK_0001615400.1">
    <property type="protein sequence ID" value="PTRK_0001615400.1"/>
    <property type="gene ID" value="PTRK_0001615400"/>
</dbReference>
<feature type="compositionally biased region" description="Basic and acidic residues" evidence="1">
    <location>
        <begin position="77"/>
        <end position="89"/>
    </location>
</feature>
<evidence type="ECO:0000256" key="1">
    <source>
        <dbReference type="SAM" id="MobiDB-lite"/>
    </source>
</evidence>
<evidence type="ECO:0000313" key="2">
    <source>
        <dbReference type="Proteomes" id="UP000038045"/>
    </source>
</evidence>
<name>A0A0N5A3E8_PARTI</name>
<keyword evidence="2" id="KW-1185">Reference proteome</keyword>
<sequence>MAIFYEDDTTRREAEIKEYLETKQILNELKKEYEVLNKIKDDYEKIIEQLKQKRDENMEKLMKLIEEEKKLALEEQESLKEDNLDEEKQSTLATLKDINSNKE</sequence>
<dbReference type="AlphaFoldDB" id="A0A0N5A3E8"/>
<proteinExistence type="predicted"/>
<protein>
    <submittedName>
        <fullName evidence="3">Uncharacterized protein</fullName>
    </submittedName>
</protein>
<organism evidence="2 3">
    <name type="scientific">Parastrongyloides trichosuri</name>
    <name type="common">Possum-specific nematode worm</name>
    <dbReference type="NCBI Taxonomy" id="131310"/>
    <lineage>
        <taxon>Eukaryota</taxon>
        <taxon>Metazoa</taxon>
        <taxon>Ecdysozoa</taxon>
        <taxon>Nematoda</taxon>
        <taxon>Chromadorea</taxon>
        <taxon>Rhabditida</taxon>
        <taxon>Tylenchina</taxon>
        <taxon>Panagrolaimomorpha</taxon>
        <taxon>Strongyloidoidea</taxon>
        <taxon>Strongyloididae</taxon>
        <taxon>Parastrongyloides</taxon>
    </lineage>
</organism>
<reference evidence="3" key="1">
    <citation type="submission" date="2017-02" db="UniProtKB">
        <authorList>
            <consortium name="WormBaseParasite"/>
        </authorList>
    </citation>
    <scope>IDENTIFICATION</scope>
</reference>
<dbReference type="Proteomes" id="UP000038045">
    <property type="component" value="Unplaced"/>
</dbReference>
<evidence type="ECO:0000313" key="3">
    <source>
        <dbReference type="WBParaSite" id="PTRK_0001615400.1"/>
    </source>
</evidence>
<accession>A0A0N5A3E8</accession>
<feature type="region of interest" description="Disordered" evidence="1">
    <location>
        <begin position="77"/>
        <end position="103"/>
    </location>
</feature>